<feature type="domain" description="Glycoside hydrolase 35 catalytic" evidence="9">
    <location>
        <begin position="34"/>
        <end position="350"/>
    </location>
</feature>
<accession>A0AAD1SLH9</accession>
<dbReference type="Pfam" id="PF21467">
    <property type="entry name" value="BetaGal_gal-bd"/>
    <property type="match status" value="1"/>
</dbReference>
<evidence type="ECO:0000256" key="6">
    <source>
        <dbReference type="PIRSR" id="PIRSR006336-1"/>
    </source>
</evidence>
<dbReference type="InterPro" id="IPR026283">
    <property type="entry name" value="B-gal_1-like"/>
</dbReference>
<keyword evidence="3" id="KW-0378">Hydrolase</keyword>
<dbReference type="GO" id="GO:0005975">
    <property type="term" value="P:carbohydrate metabolic process"/>
    <property type="evidence" value="ECO:0007669"/>
    <property type="project" value="InterPro"/>
</dbReference>
<dbReference type="SUPFAM" id="SSF49785">
    <property type="entry name" value="Galactose-binding domain-like"/>
    <property type="match status" value="1"/>
</dbReference>
<proteinExistence type="inferred from homology"/>
<dbReference type="Pfam" id="PF01301">
    <property type="entry name" value="Glyco_hydro_35"/>
    <property type="match status" value="1"/>
</dbReference>
<dbReference type="PIRSF" id="PIRSF006336">
    <property type="entry name" value="B-gal"/>
    <property type="match status" value="1"/>
</dbReference>
<dbReference type="InterPro" id="IPR001944">
    <property type="entry name" value="Glycoside_Hdrlase_35"/>
</dbReference>
<feature type="active site" description="Nucleophile" evidence="6">
    <location>
        <position position="260"/>
    </location>
</feature>
<keyword evidence="4" id="KW-0325">Glycoprotein</keyword>
<dbReference type="FunFam" id="2.60.120.260:FF:000021">
    <property type="entry name" value="Beta-galactosidase"/>
    <property type="match status" value="1"/>
</dbReference>
<feature type="domain" description="Beta-galactosidase 1-like first all-beta" evidence="10">
    <location>
        <begin position="397"/>
        <end position="509"/>
    </location>
</feature>
<dbReference type="InterPro" id="IPR048913">
    <property type="entry name" value="BetaGal_gal-bd"/>
</dbReference>
<organism evidence="12 13">
    <name type="scientific">Pelobates cultripes</name>
    <name type="common">Western spadefoot toad</name>
    <dbReference type="NCBI Taxonomy" id="61616"/>
    <lineage>
        <taxon>Eukaryota</taxon>
        <taxon>Metazoa</taxon>
        <taxon>Chordata</taxon>
        <taxon>Craniata</taxon>
        <taxon>Vertebrata</taxon>
        <taxon>Euteleostomi</taxon>
        <taxon>Amphibia</taxon>
        <taxon>Batrachia</taxon>
        <taxon>Anura</taxon>
        <taxon>Pelobatoidea</taxon>
        <taxon>Pelobatidae</taxon>
        <taxon>Pelobates</taxon>
    </lineage>
</organism>
<evidence type="ECO:0000259" key="10">
    <source>
        <dbReference type="Pfam" id="PF21317"/>
    </source>
</evidence>
<evidence type="ECO:0000256" key="7">
    <source>
        <dbReference type="RuleBase" id="RU003679"/>
    </source>
</evidence>
<feature type="chain" id="PRO_5041900952" evidence="8">
    <location>
        <begin position="21"/>
        <end position="629"/>
    </location>
</feature>
<evidence type="ECO:0000259" key="9">
    <source>
        <dbReference type="Pfam" id="PF01301"/>
    </source>
</evidence>
<dbReference type="FunFam" id="3.20.20.80:FF:000017">
    <property type="entry name" value="Beta-galactosidase"/>
    <property type="match status" value="1"/>
</dbReference>
<feature type="signal peptide" evidence="8">
    <location>
        <begin position="1"/>
        <end position="20"/>
    </location>
</feature>
<feature type="domain" description="Beta-galactosidase galactose-binding" evidence="11">
    <location>
        <begin position="538"/>
        <end position="594"/>
    </location>
</feature>
<dbReference type="Pfam" id="PF21317">
    <property type="entry name" value="BetaGal_ABD_1"/>
    <property type="match status" value="1"/>
</dbReference>
<evidence type="ECO:0000256" key="5">
    <source>
        <dbReference type="ARBA" id="ARBA00023295"/>
    </source>
</evidence>
<evidence type="ECO:0000256" key="3">
    <source>
        <dbReference type="ARBA" id="ARBA00022801"/>
    </source>
</evidence>
<dbReference type="AlphaFoldDB" id="A0AAD1SLH9"/>
<dbReference type="InterPro" id="IPR008979">
    <property type="entry name" value="Galactose-bd-like_sf"/>
</dbReference>
<dbReference type="SUPFAM" id="SSF51445">
    <property type="entry name" value="(Trans)glycosidases"/>
    <property type="match status" value="1"/>
</dbReference>
<evidence type="ECO:0000313" key="12">
    <source>
        <dbReference type="EMBL" id="CAH2305311.1"/>
    </source>
</evidence>
<dbReference type="Proteomes" id="UP001295444">
    <property type="component" value="Chromosome 07"/>
</dbReference>
<dbReference type="EMBL" id="OW240918">
    <property type="protein sequence ID" value="CAH2305311.1"/>
    <property type="molecule type" value="Genomic_DNA"/>
</dbReference>
<comment type="similarity">
    <text evidence="1 7">Belongs to the glycosyl hydrolase 35 family.</text>
</comment>
<reference evidence="12" key="1">
    <citation type="submission" date="2022-03" db="EMBL/GenBank/DDBJ databases">
        <authorList>
            <person name="Alioto T."/>
            <person name="Alioto T."/>
            <person name="Gomez Garrido J."/>
        </authorList>
    </citation>
    <scope>NUCLEOTIDE SEQUENCE</scope>
</reference>
<evidence type="ECO:0000256" key="1">
    <source>
        <dbReference type="ARBA" id="ARBA00009809"/>
    </source>
</evidence>
<dbReference type="InterPro" id="IPR017853">
    <property type="entry name" value="GH"/>
</dbReference>
<sequence length="629" mass="71411">MGARLLYLLLLGLLYEQPRGDRSFTIDDDQNCFKKDGVCFHYISGSIHYFRIPAIYWKDRLMKMYMTGLNAIQIYVPWNFHEPEPGMFNFEGDGALEHFLDLANETGLLVIVRPGPYICSEWDMGGLPAWLLNKKDIVLRSSDPDYLSAVNSWLSVLLPRLRPRLYNNGGNIISVQVENEYGSYHACDYSYMRHLFHTFRLYLGDDVVLFTTDGNTDRELKCGSLQGMHATVDFGPADDAKKAFDLLRRYQPTGPLVNSEYYTGWLDYWGGNHSTASPQMVSHGLQTILEMGANVNMYMFEGGTNFGYWNGADYKEQYKPITTSYDYDAPLTEAGDPTEKLFALRSVISQFLPVPEGPMPPPTPKYDYGVVKLQKVGDITDFLDILCPGGPIVTRYPITFEDAKQYFGFMLYRTRVPWEIPDMTSLSDPFNGVRDRAYITIDGSFTGVLERDHVRMINVTGSAGDWLDILVENMGRINFGSFVNDLKGLVSNLTLGVDILTDWLVYPLNIDGLIAENWPHMHRNHIIMAAQPESHTGPAVYTGTFKTAVTGDTFLKLFKWTKGQVWINGFNIGRYWPDRGPQVTLYVPGNILSNREMNNITVLELESAPEILLIFLIDRPIISKNDHGF</sequence>
<dbReference type="GO" id="GO:0004565">
    <property type="term" value="F:beta-galactosidase activity"/>
    <property type="evidence" value="ECO:0007669"/>
    <property type="project" value="InterPro"/>
</dbReference>
<keyword evidence="2 8" id="KW-0732">Signal</keyword>
<dbReference type="Gene3D" id="3.20.20.80">
    <property type="entry name" value="Glycosidases"/>
    <property type="match status" value="1"/>
</dbReference>
<dbReference type="InterPro" id="IPR031330">
    <property type="entry name" value="Gly_Hdrlase_35_cat"/>
</dbReference>
<evidence type="ECO:0000259" key="11">
    <source>
        <dbReference type="Pfam" id="PF21467"/>
    </source>
</evidence>
<evidence type="ECO:0000256" key="2">
    <source>
        <dbReference type="ARBA" id="ARBA00022729"/>
    </source>
</evidence>
<dbReference type="Gene3D" id="2.60.120.260">
    <property type="entry name" value="Galactose-binding domain-like"/>
    <property type="match status" value="2"/>
</dbReference>
<keyword evidence="13" id="KW-1185">Reference proteome</keyword>
<evidence type="ECO:0000256" key="8">
    <source>
        <dbReference type="SAM" id="SignalP"/>
    </source>
</evidence>
<dbReference type="PANTHER" id="PTHR23421">
    <property type="entry name" value="BETA-GALACTOSIDASE RELATED"/>
    <property type="match status" value="1"/>
</dbReference>
<name>A0AAD1SLH9_PELCU</name>
<gene>
    <name evidence="12" type="ORF">PECUL_23A012405</name>
</gene>
<dbReference type="InterPro" id="IPR048912">
    <property type="entry name" value="BetaGal1-like_ABD1"/>
</dbReference>
<feature type="active site" description="Proton donor" evidence="6">
    <location>
        <position position="180"/>
    </location>
</feature>
<dbReference type="PRINTS" id="PR00742">
    <property type="entry name" value="GLHYDRLASE35"/>
</dbReference>
<evidence type="ECO:0000313" key="13">
    <source>
        <dbReference type="Proteomes" id="UP001295444"/>
    </source>
</evidence>
<protein>
    <submittedName>
        <fullName evidence="12">Beta-galactosidase-like</fullName>
    </submittedName>
</protein>
<keyword evidence="5" id="KW-0326">Glycosidase</keyword>
<evidence type="ECO:0000256" key="4">
    <source>
        <dbReference type="ARBA" id="ARBA00023180"/>
    </source>
</evidence>